<dbReference type="SUPFAM" id="SSF64484">
    <property type="entry name" value="beta and beta-prime subunits of DNA dependent RNA-polymerase"/>
    <property type="match status" value="1"/>
</dbReference>
<dbReference type="GO" id="GO:0006351">
    <property type="term" value="P:DNA-templated transcription"/>
    <property type="evidence" value="ECO:0007669"/>
    <property type="project" value="UniProtKB-UniRule"/>
</dbReference>
<protein>
    <recommendedName>
        <fullName evidence="8">DNA-directed RNA polymerase subunit beta'</fullName>
        <ecNumber evidence="8">2.7.7.6</ecNumber>
    </recommendedName>
    <alternativeName>
        <fullName evidence="8">PEP</fullName>
    </alternativeName>
    <alternativeName>
        <fullName evidence="8">Plastid-encoded RNA polymerase subunit beta'</fullName>
        <shortName evidence="8">RNA polymerase subunit beta'</shortName>
    </alternativeName>
</protein>
<comment type="cofactor">
    <cofactor evidence="8">
        <name>Mg(2+)</name>
        <dbReference type="ChEBI" id="CHEBI:18420"/>
    </cofactor>
    <text evidence="8">Binds 1 Mg(2+) ion per subunit.</text>
</comment>
<dbReference type="InterPro" id="IPR045867">
    <property type="entry name" value="DNA-dir_RpoC_beta_prime"/>
</dbReference>
<dbReference type="PANTHER" id="PTHR19376">
    <property type="entry name" value="DNA-DIRECTED RNA POLYMERASE"/>
    <property type="match status" value="1"/>
</dbReference>
<comment type="function">
    <text evidence="1 8 9">DNA-dependent RNA polymerase catalyzes the transcription of DNA into RNA using the four ribonucleoside triphosphates as substrates.</text>
</comment>
<proteinExistence type="inferred from homology"/>
<comment type="cofactor">
    <cofactor evidence="8">
        <name>Zn(2+)</name>
        <dbReference type="ChEBI" id="CHEBI:29105"/>
    </cofactor>
    <text evidence="8">Binds 1 Zn(2+) ion per subunit.</text>
</comment>
<dbReference type="InterPro" id="IPR044893">
    <property type="entry name" value="RNA_pol_Rpb1_clamp_domain"/>
</dbReference>
<comment type="catalytic activity">
    <reaction evidence="7 8 9">
        <text>RNA(n) + a ribonucleoside 5'-triphosphate = RNA(n+1) + diphosphate</text>
        <dbReference type="Rhea" id="RHEA:21248"/>
        <dbReference type="Rhea" id="RHEA-COMP:14527"/>
        <dbReference type="Rhea" id="RHEA-COMP:17342"/>
        <dbReference type="ChEBI" id="CHEBI:33019"/>
        <dbReference type="ChEBI" id="CHEBI:61557"/>
        <dbReference type="ChEBI" id="CHEBI:140395"/>
        <dbReference type="EC" id="2.7.7.6"/>
    </reaction>
</comment>
<dbReference type="Pfam" id="PF00623">
    <property type="entry name" value="RNA_pol_Rpb1_2"/>
    <property type="match status" value="1"/>
</dbReference>
<dbReference type="EC" id="2.7.7.6" evidence="8"/>
<evidence type="ECO:0000313" key="11">
    <source>
        <dbReference type="EMBL" id="QCW59316.1"/>
    </source>
</evidence>
<feature type="binding site" evidence="8">
    <location>
        <position position="71"/>
    </location>
    <ligand>
        <name>Zn(2+)</name>
        <dbReference type="ChEBI" id="CHEBI:29105"/>
    </ligand>
</feature>
<dbReference type="RefSeq" id="YP_009668540.1">
    <property type="nucleotide sequence ID" value="NC_043789.1"/>
</dbReference>
<feature type="binding site" evidence="8">
    <location>
        <position position="489"/>
    </location>
    <ligand>
        <name>Mg(2+)</name>
        <dbReference type="ChEBI" id="CHEBI:18420"/>
    </ligand>
</feature>
<dbReference type="EMBL" id="MH064516">
    <property type="protein sequence ID" value="QCW59316.1"/>
    <property type="molecule type" value="Genomic_DNA"/>
</dbReference>
<keyword evidence="6 8" id="KW-0804">Transcription</keyword>
<dbReference type="Gene3D" id="2.40.40.20">
    <property type="match status" value="1"/>
</dbReference>
<keyword evidence="3 8" id="KW-0240">DNA-directed RNA polymerase</keyword>
<feature type="binding site" evidence="8">
    <location>
        <position position="69"/>
    </location>
    <ligand>
        <name>Zn(2+)</name>
        <dbReference type="ChEBI" id="CHEBI:29105"/>
    </ligand>
</feature>
<dbReference type="InterPro" id="IPR007080">
    <property type="entry name" value="RNA_pol_Rpb1_1"/>
</dbReference>
<feature type="binding site" evidence="8">
    <location>
        <position position="491"/>
    </location>
    <ligand>
        <name>Mg(2+)</name>
        <dbReference type="ChEBI" id="CHEBI:18420"/>
    </ligand>
</feature>
<evidence type="ECO:0000259" key="10">
    <source>
        <dbReference type="SMART" id="SM00663"/>
    </source>
</evidence>
<evidence type="ECO:0000256" key="3">
    <source>
        <dbReference type="ARBA" id="ARBA00022478"/>
    </source>
</evidence>
<dbReference type="Gene3D" id="4.10.860.120">
    <property type="entry name" value="RNA polymerase II, clamp domain"/>
    <property type="match status" value="1"/>
</dbReference>
<dbReference type="GO" id="GO:0009507">
    <property type="term" value="C:chloroplast"/>
    <property type="evidence" value="ECO:0007669"/>
    <property type="project" value="UniProtKB-SubCell"/>
</dbReference>
<geneLocation type="chloroplast" evidence="11"/>
<dbReference type="Gene3D" id="1.10.274.100">
    <property type="entry name" value="RNA polymerase Rpb1, domain 3"/>
    <property type="match status" value="1"/>
</dbReference>
<dbReference type="Pfam" id="PF04997">
    <property type="entry name" value="RNA_pol_Rpb1_1"/>
    <property type="match status" value="1"/>
</dbReference>
<keyword evidence="8" id="KW-0862">Zinc</keyword>
<dbReference type="SMART" id="SM00663">
    <property type="entry name" value="RPOLA_N"/>
    <property type="match status" value="1"/>
</dbReference>
<dbReference type="AlphaFoldDB" id="A0A4Y5P8G2"/>
<dbReference type="InterPro" id="IPR007066">
    <property type="entry name" value="RNA_pol_Rpb1_3"/>
</dbReference>
<dbReference type="InterPro" id="IPR034678">
    <property type="entry name" value="RNApol_RpoC1"/>
</dbReference>
<dbReference type="GO" id="GO:0000428">
    <property type="term" value="C:DNA-directed RNA polymerase complex"/>
    <property type="evidence" value="ECO:0007669"/>
    <property type="project" value="UniProtKB-KW"/>
</dbReference>
<evidence type="ECO:0000256" key="8">
    <source>
        <dbReference type="HAMAP-Rule" id="MF_01323"/>
    </source>
</evidence>
<evidence type="ECO:0000256" key="5">
    <source>
        <dbReference type="ARBA" id="ARBA00022695"/>
    </source>
</evidence>
<dbReference type="GO" id="GO:0003677">
    <property type="term" value="F:DNA binding"/>
    <property type="evidence" value="ECO:0007669"/>
    <property type="project" value="UniProtKB-UniRule"/>
</dbReference>
<sequence length="677" mass="77516">MINQERYQHLRITLASPEKIRSWAERILPNGETVGRVTKPYTLHYKTHKPERDGLFCEKIFGPIKSGVCACGKFRAIGDKEKNHRICEQCGVEFIESRIRRYRMGYIELACPVTHVRYLKRLPGYIANLLAKPLKELESLVYCDLFPARPIAKKPTSSKSQGLSKYGDQSWKDIFPRFFSPRGFEAFRDGEIATGGDAIRKQLSDLNLQSVIDRAQIEWQNLKEQKLTGNEWGDRRLRRGKDLLVRRIKLAEYFPQTNTKPEWMVLSILPVLPPELRPMIELGEGELITSDLNELYRRVIYRNNTLIDFLARSGSTPGGLVVCQKRLVQEAVDALTDNGMRGQPMRDSRNRPYKSFSDLIEGKEGRFRENLLGKRVDYSGRSVIVVGPSPPLHRCGLPREMAIELFQAFVIRGLIGRDLAPNLRAAKSMIQEKKPIVWKILQEVMRGHPILLNRAPTLHRLGIQAFQPILVDGRAIRLHPLVCGGFNADFDGDQMAVHVPPSPEAQAEARLLMSSHKNLLSPATGHPVPVPSQDMLLGLYVLTIEFRRGIYGNRCHPRKEEMNRNETPYFSSYSDVSRAQERKQITTNSPLWFRWRMGLQVSTSIAREKPIEIQYKPLGTFSEIYENYQLQKNRERESSNTYIRTTAGRILFNQRVEEAIQGTSETPPRRGANLTCE</sequence>
<evidence type="ECO:0000256" key="4">
    <source>
        <dbReference type="ARBA" id="ARBA00022679"/>
    </source>
</evidence>
<feature type="binding site" evidence="8">
    <location>
        <position position="493"/>
    </location>
    <ligand>
        <name>Mg(2+)</name>
        <dbReference type="ChEBI" id="CHEBI:18420"/>
    </ligand>
</feature>
<comment type="similarity">
    <text evidence="2 8">Belongs to the RNA polymerase beta' chain family. RpoC1 subfamily.</text>
</comment>
<dbReference type="Gene3D" id="1.10.40.90">
    <property type="match status" value="1"/>
</dbReference>
<evidence type="ECO:0000256" key="7">
    <source>
        <dbReference type="ARBA" id="ARBA00048552"/>
    </source>
</evidence>
<evidence type="ECO:0000256" key="9">
    <source>
        <dbReference type="RuleBase" id="RU004279"/>
    </source>
</evidence>
<name>A0A4Y5P8G2_9MARC</name>
<evidence type="ECO:0000256" key="1">
    <source>
        <dbReference type="ARBA" id="ARBA00004026"/>
    </source>
</evidence>
<organism evidence="11">
    <name type="scientific">Haplomitrium blumei</name>
    <dbReference type="NCBI Taxonomy" id="258993"/>
    <lineage>
        <taxon>Eukaryota</taxon>
        <taxon>Viridiplantae</taxon>
        <taxon>Streptophyta</taxon>
        <taxon>Embryophyta</taxon>
        <taxon>Marchantiophyta</taxon>
        <taxon>Haplomitriopsida</taxon>
        <taxon>Haplomitriidae</taxon>
        <taxon>Calobryales</taxon>
        <taxon>Haplomitriaceae</taxon>
        <taxon>Haplomitrium</taxon>
    </lineage>
</organism>
<dbReference type="InterPro" id="IPR006592">
    <property type="entry name" value="RNA_pol_N"/>
</dbReference>
<reference evidence="11" key="1">
    <citation type="submission" date="2018-03" db="EMBL/GenBank/DDBJ databases">
        <title>Exploring the plastid DNA sequence disparity of liverworts.</title>
        <authorList>
            <person name="Yu Y."/>
            <person name="Liu H."/>
            <person name="Yang J."/>
            <person name="Ma W."/>
            <person name="Pressel S."/>
            <person name="Wu Y."/>
            <person name="Schneider H."/>
        </authorList>
    </citation>
    <scope>NUCLEOTIDE SEQUENCE</scope>
</reference>
<keyword evidence="4 8" id="KW-0808">Transferase</keyword>
<feature type="binding site" evidence="8">
    <location>
        <position position="87"/>
    </location>
    <ligand>
        <name>Zn(2+)</name>
        <dbReference type="ChEBI" id="CHEBI:29105"/>
    </ligand>
</feature>
<keyword evidence="11" id="KW-0934">Plastid</keyword>
<dbReference type="GO" id="GO:0008270">
    <property type="term" value="F:zinc ion binding"/>
    <property type="evidence" value="ECO:0007669"/>
    <property type="project" value="UniProtKB-UniRule"/>
</dbReference>
<dbReference type="InterPro" id="IPR042102">
    <property type="entry name" value="RNA_pol_Rpb1_3_sf"/>
</dbReference>
<dbReference type="HAMAP" id="MF_01323">
    <property type="entry name" value="RNApol_bact_RpoC1"/>
    <property type="match status" value="1"/>
</dbReference>
<accession>A0A4Y5P8G2</accession>
<feature type="domain" description="RNA polymerase N-terminal" evidence="10">
    <location>
        <begin position="262"/>
        <end position="543"/>
    </location>
</feature>
<dbReference type="PANTHER" id="PTHR19376:SF54">
    <property type="entry name" value="DNA-DIRECTED RNA POLYMERASE SUBUNIT BETA"/>
    <property type="match status" value="1"/>
</dbReference>
<keyword evidence="8" id="KW-0479">Metal-binding</keyword>
<comment type="subcellular location">
    <subcellularLocation>
        <location evidence="8">Plastid</location>
        <location evidence="8">Chloroplast</location>
    </subcellularLocation>
</comment>
<keyword evidence="5 8" id="KW-0548">Nucleotidyltransferase</keyword>
<dbReference type="InterPro" id="IPR000722">
    <property type="entry name" value="RNA_pol_asu"/>
</dbReference>
<evidence type="ECO:0000256" key="2">
    <source>
        <dbReference type="ARBA" id="ARBA00007207"/>
    </source>
</evidence>
<dbReference type="GO" id="GO:0000287">
    <property type="term" value="F:magnesium ion binding"/>
    <property type="evidence" value="ECO:0007669"/>
    <property type="project" value="UniProtKB-UniRule"/>
</dbReference>
<dbReference type="GeneID" id="40874143"/>
<keyword evidence="8" id="KW-0460">Magnesium</keyword>
<keyword evidence="11" id="KW-0150">Chloroplast</keyword>
<evidence type="ECO:0000256" key="6">
    <source>
        <dbReference type="ARBA" id="ARBA00023163"/>
    </source>
</evidence>
<feature type="binding site" evidence="8">
    <location>
        <position position="90"/>
    </location>
    <ligand>
        <name>Zn(2+)</name>
        <dbReference type="ChEBI" id="CHEBI:29105"/>
    </ligand>
</feature>
<dbReference type="Pfam" id="PF04983">
    <property type="entry name" value="RNA_pol_Rpb1_3"/>
    <property type="match status" value="1"/>
</dbReference>
<dbReference type="GO" id="GO:0003899">
    <property type="term" value="F:DNA-directed RNA polymerase activity"/>
    <property type="evidence" value="ECO:0007669"/>
    <property type="project" value="UniProtKB-UniRule"/>
</dbReference>
<gene>
    <name evidence="8 11" type="primary">rpoC1</name>
</gene>
<comment type="subunit">
    <text evidence="8">In plastids the minimal PEP RNA polymerase catalytic core is composed of four subunits: alpha, beta, beta', and beta''. When a (nuclear-encoded) sigma factor is associated with the core the holoenzyme is formed, which can initiate transcription.</text>
</comment>